<evidence type="ECO:0008006" key="3">
    <source>
        <dbReference type="Google" id="ProtNLM"/>
    </source>
</evidence>
<organism evidence="1 2">
    <name type="scientific">Nocardioides kribbensis</name>
    <dbReference type="NCBI Taxonomy" id="305517"/>
    <lineage>
        <taxon>Bacteria</taxon>
        <taxon>Bacillati</taxon>
        <taxon>Actinomycetota</taxon>
        <taxon>Actinomycetes</taxon>
        <taxon>Propionibacteriales</taxon>
        <taxon>Nocardioidaceae</taxon>
        <taxon>Nocardioides</taxon>
    </lineage>
</organism>
<proteinExistence type="predicted"/>
<reference evidence="1 2" key="1">
    <citation type="submission" date="2024-02" db="EMBL/GenBank/DDBJ databases">
        <title>Full genome sequence of Nocardioides kribbensis.</title>
        <authorList>
            <person name="Poletto B.L."/>
            <person name="Silva G."/>
            <person name="Galante D."/>
            <person name="Campos K.R."/>
            <person name="Santos M.B.N."/>
            <person name="Sacchi C.T."/>
        </authorList>
    </citation>
    <scope>NUCLEOTIDE SEQUENCE [LARGE SCALE GENOMIC DNA]</scope>
    <source>
        <strain evidence="1 2">O4R</strain>
    </source>
</reference>
<keyword evidence="2" id="KW-1185">Reference proteome</keyword>
<accession>A0ABV1NYZ5</accession>
<dbReference type="EMBL" id="JBEGDP010000010">
    <property type="protein sequence ID" value="MEQ7847736.1"/>
    <property type="molecule type" value="Genomic_DNA"/>
</dbReference>
<gene>
    <name evidence="1" type="ORF">V6R90_10635</name>
</gene>
<evidence type="ECO:0000313" key="1">
    <source>
        <dbReference type="EMBL" id="MEQ7847736.1"/>
    </source>
</evidence>
<comment type="caution">
    <text evidence="1">The sequence shown here is derived from an EMBL/GenBank/DDBJ whole genome shotgun (WGS) entry which is preliminary data.</text>
</comment>
<dbReference type="Proteomes" id="UP001482520">
    <property type="component" value="Unassembled WGS sequence"/>
</dbReference>
<name>A0ABV1NYZ5_9ACTN</name>
<protein>
    <recommendedName>
        <fullName evidence="3">XRE family transcriptional regulator</fullName>
    </recommendedName>
</protein>
<evidence type="ECO:0000313" key="2">
    <source>
        <dbReference type="Proteomes" id="UP001482520"/>
    </source>
</evidence>
<sequence length="55" mass="6330">MSADDLEARCRRAMAVLPKARGWDSQRDRDDELTMIDLMLDEYNELARPSDTTNA</sequence>
<dbReference type="RefSeq" id="WP_349804654.1">
    <property type="nucleotide sequence ID" value="NZ_JBEGDP010000010.1"/>
</dbReference>